<evidence type="ECO:0000256" key="2">
    <source>
        <dbReference type="ARBA" id="ARBA00010792"/>
    </source>
</evidence>
<evidence type="ECO:0000313" key="10">
    <source>
        <dbReference type="EMBL" id="MFD0926893.1"/>
    </source>
</evidence>
<sequence length="229" mass="24256">MIDALVQWLLGLPPWVALVMAFLFPALEASIFVGVVIPGEIAVLIAGVIASGGRLELWEVLVVAIAGAVIGDFIGFEVGRRWGTVLLAKLPERLVKPDHVQRGREELRKRGAVAVLVGRWIAALRALMPGLAGMSGMRLRTFVIANAIGGAIWASAVASLGYVAGSSYKTVESSLGYASEILIGLVVLVIVALVVRHQLRKRRAASAGDAAPSDSVEQDHLADRRPVGE</sequence>
<keyword evidence="4 7" id="KW-0812">Transmembrane</keyword>
<evidence type="ECO:0000256" key="7">
    <source>
        <dbReference type="RuleBase" id="RU367016"/>
    </source>
</evidence>
<feature type="compositionally biased region" description="Low complexity" evidence="8">
    <location>
        <begin position="206"/>
        <end position="215"/>
    </location>
</feature>
<evidence type="ECO:0000256" key="4">
    <source>
        <dbReference type="ARBA" id="ARBA00022692"/>
    </source>
</evidence>
<evidence type="ECO:0000256" key="1">
    <source>
        <dbReference type="ARBA" id="ARBA00004651"/>
    </source>
</evidence>
<dbReference type="EMBL" id="JBHTIL010000001">
    <property type="protein sequence ID" value="MFD0926893.1"/>
    <property type="molecule type" value="Genomic_DNA"/>
</dbReference>
<evidence type="ECO:0000313" key="11">
    <source>
        <dbReference type="Proteomes" id="UP001597068"/>
    </source>
</evidence>
<evidence type="ECO:0000256" key="5">
    <source>
        <dbReference type="ARBA" id="ARBA00022989"/>
    </source>
</evidence>
<feature type="transmembrane region" description="Helical" evidence="7">
    <location>
        <begin position="143"/>
        <end position="163"/>
    </location>
</feature>
<dbReference type="Pfam" id="PF09335">
    <property type="entry name" value="VTT_dom"/>
    <property type="match status" value="1"/>
</dbReference>
<feature type="region of interest" description="Disordered" evidence="8">
    <location>
        <begin position="206"/>
        <end position="229"/>
    </location>
</feature>
<feature type="domain" description="VTT" evidence="9">
    <location>
        <begin position="37"/>
        <end position="162"/>
    </location>
</feature>
<evidence type="ECO:0000256" key="3">
    <source>
        <dbReference type="ARBA" id="ARBA00022475"/>
    </source>
</evidence>
<name>A0ABW3G9Q8_9NOCA</name>
<keyword evidence="5 7" id="KW-1133">Transmembrane helix</keyword>
<dbReference type="InterPro" id="IPR032818">
    <property type="entry name" value="DedA-like"/>
</dbReference>
<feature type="transmembrane region" description="Helical" evidence="7">
    <location>
        <begin position="57"/>
        <end position="76"/>
    </location>
</feature>
<evidence type="ECO:0000259" key="9">
    <source>
        <dbReference type="Pfam" id="PF09335"/>
    </source>
</evidence>
<dbReference type="PANTHER" id="PTHR30353">
    <property type="entry name" value="INNER MEMBRANE PROTEIN DEDA-RELATED"/>
    <property type="match status" value="1"/>
</dbReference>
<accession>A0ABW3G9Q8</accession>
<dbReference type="PANTHER" id="PTHR30353:SF15">
    <property type="entry name" value="INNER MEMBRANE PROTEIN YABI"/>
    <property type="match status" value="1"/>
</dbReference>
<keyword evidence="11" id="KW-1185">Reference proteome</keyword>
<dbReference type="RefSeq" id="WP_253645269.1">
    <property type="nucleotide sequence ID" value="NZ_BAAAMO010000002.1"/>
</dbReference>
<dbReference type="Proteomes" id="UP001597068">
    <property type="component" value="Unassembled WGS sequence"/>
</dbReference>
<comment type="subcellular location">
    <subcellularLocation>
        <location evidence="1 7">Cell membrane</location>
        <topology evidence="1 7">Multi-pass membrane protein</topology>
    </subcellularLocation>
</comment>
<comment type="caution">
    <text evidence="10">The sequence shown here is derived from an EMBL/GenBank/DDBJ whole genome shotgun (WGS) entry which is preliminary data.</text>
</comment>
<feature type="transmembrane region" description="Helical" evidence="7">
    <location>
        <begin position="175"/>
        <end position="195"/>
    </location>
</feature>
<evidence type="ECO:0000256" key="6">
    <source>
        <dbReference type="ARBA" id="ARBA00023136"/>
    </source>
</evidence>
<keyword evidence="3 7" id="KW-1003">Cell membrane</keyword>
<protein>
    <submittedName>
        <fullName evidence="10">DedA family protein</fullName>
    </submittedName>
</protein>
<gene>
    <name evidence="10" type="ORF">ACFQ04_14225</name>
</gene>
<feature type="compositionally biased region" description="Basic and acidic residues" evidence="8">
    <location>
        <begin position="217"/>
        <end position="229"/>
    </location>
</feature>
<proteinExistence type="inferred from homology"/>
<dbReference type="InterPro" id="IPR032816">
    <property type="entry name" value="VTT_dom"/>
</dbReference>
<keyword evidence="6 7" id="KW-0472">Membrane</keyword>
<comment type="similarity">
    <text evidence="2 7">Belongs to the DedA family.</text>
</comment>
<feature type="transmembrane region" description="Helical" evidence="7">
    <location>
        <begin position="31"/>
        <end position="50"/>
    </location>
</feature>
<organism evidence="10 11">
    <name type="scientific">Williamsia deligens</name>
    <dbReference type="NCBI Taxonomy" id="321325"/>
    <lineage>
        <taxon>Bacteria</taxon>
        <taxon>Bacillati</taxon>
        <taxon>Actinomycetota</taxon>
        <taxon>Actinomycetes</taxon>
        <taxon>Mycobacteriales</taxon>
        <taxon>Nocardiaceae</taxon>
        <taxon>Williamsia</taxon>
    </lineage>
</organism>
<evidence type="ECO:0000256" key="8">
    <source>
        <dbReference type="SAM" id="MobiDB-lite"/>
    </source>
</evidence>
<reference evidence="11" key="1">
    <citation type="journal article" date="2019" name="Int. J. Syst. Evol. Microbiol.">
        <title>The Global Catalogue of Microorganisms (GCM) 10K type strain sequencing project: providing services to taxonomists for standard genome sequencing and annotation.</title>
        <authorList>
            <consortium name="The Broad Institute Genomics Platform"/>
            <consortium name="The Broad Institute Genome Sequencing Center for Infectious Disease"/>
            <person name="Wu L."/>
            <person name="Ma J."/>
        </authorList>
    </citation>
    <scope>NUCLEOTIDE SEQUENCE [LARGE SCALE GENOMIC DNA]</scope>
    <source>
        <strain evidence="11">CCUG 50873</strain>
    </source>
</reference>